<dbReference type="EMBL" id="BMGR01000007">
    <property type="protein sequence ID" value="GGG05045.1"/>
    <property type="molecule type" value="Genomic_DNA"/>
</dbReference>
<dbReference type="PROSITE" id="PS01348">
    <property type="entry name" value="MRAY_2"/>
    <property type="match status" value="1"/>
</dbReference>
<feature type="transmembrane region" description="Helical" evidence="8">
    <location>
        <begin position="99"/>
        <end position="118"/>
    </location>
</feature>
<dbReference type="AlphaFoldDB" id="A0A917D1A8"/>
<sequence>MNYLLAAVVAFGIVYIAVPVLRAIALQTGFVDRPSSRKIHTVPIPLLGGGAIYIGIVASFFLFQGITNLSITVAVGGLLLVTIGLIDDRAKTKGKEFPVWPRVIVYAAASFIPAATGIRISGVTDPGPGLMFIFPEWVSVSATVVWVFALINMINFIDGVDGLASGVATLSSSTLFITALVKGQLEIALLAVILVGSCIAFLVYNFYPARIFMGDAGATFLGYTLAVIAVEGAFKSATLVTMAVPLLALGLPIMDTVIVMTRRLISGRGLHRADKLHAHHLLMRWGLNQVQTVSFLYLIAALFSLLSIVILFVVRN</sequence>
<feature type="binding site" evidence="7">
    <location>
        <position position="215"/>
    </location>
    <ligand>
        <name>Mg(2+)</name>
        <dbReference type="ChEBI" id="CHEBI:18420"/>
    </ligand>
</feature>
<evidence type="ECO:0000256" key="8">
    <source>
        <dbReference type="SAM" id="Phobius"/>
    </source>
</evidence>
<dbReference type="GO" id="GO:0016780">
    <property type="term" value="F:phosphotransferase activity, for other substituted phosphate groups"/>
    <property type="evidence" value="ECO:0007669"/>
    <property type="project" value="InterPro"/>
</dbReference>
<dbReference type="GO" id="GO:0071555">
    <property type="term" value="P:cell wall organization"/>
    <property type="evidence" value="ECO:0007669"/>
    <property type="project" value="TreeGrafter"/>
</dbReference>
<keyword evidence="3 9" id="KW-0808">Transferase</keyword>
<reference evidence="9" key="2">
    <citation type="submission" date="2020-09" db="EMBL/GenBank/DDBJ databases">
        <authorList>
            <person name="Sun Q."/>
            <person name="Zhou Y."/>
        </authorList>
    </citation>
    <scope>NUCLEOTIDE SEQUENCE</scope>
    <source>
        <strain evidence="9">CGMCC 1.12987</strain>
    </source>
</reference>
<organism evidence="9 10">
    <name type="scientific">Paenibacillus abyssi</name>
    <dbReference type="NCBI Taxonomy" id="1340531"/>
    <lineage>
        <taxon>Bacteria</taxon>
        <taxon>Bacillati</taxon>
        <taxon>Bacillota</taxon>
        <taxon>Bacilli</taxon>
        <taxon>Bacillales</taxon>
        <taxon>Paenibacillaceae</taxon>
        <taxon>Paenibacillus</taxon>
    </lineage>
</organism>
<feature type="transmembrane region" description="Helical" evidence="8">
    <location>
        <begin position="293"/>
        <end position="314"/>
    </location>
</feature>
<feature type="transmembrane region" description="Helical" evidence="8">
    <location>
        <begin position="130"/>
        <end position="151"/>
    </location>
</feature>
<reference evidence="9" key="1">
    <citation type="journal article" date="2014" name="Int. J. Syst. Evol. Microbiol.">
        <title>Complete genome sequence of Corynebacterium casei LMG S-19264T (=DSM 44701T), isolated from a smear-ripened cheese.</title>
        <authorList>
            <consortium name="US DOE Joint Genome Institute (JGI-PGF)"/>
            <person name="Walter F."/>
            <person name="Albersmeier A."/>
            <person name="Kalinowski J."/>
            <person name="Ruckert C."/>
        </authorList>
    </citation>
    <scope>NUCLEOTIDE SEQUENCE</scope>
    <source>
        <strain evidence="9">CGMCC 1.12987</strain>
    </source>
</reference>
<comment type="subcellular location">
    <subcellularLocation>
        <location evidence="1">Cell membrane</location>
        <topology evidence="1">Multi-pass membrane protein</topology>
    </subcellularLocation>
</comment>
<evidence type="ECO:0000313" key="9">
    <source>
        <dbReference type="EMBL" id="GGG05045.1"/>
    </source>
</evidence>
<dbReference type="CDD" id="cd06853">
    <property type="entry name" value="GT_WecA_like"/>
    <property type="match status" value="1"/>
</dbReference>
<name>A0A917D1A8_9BACL</name>
<evidence type="ECO:0000256" key="2">
    <source>
        <dbReference type="ARBA" id="ARBA00022475"/>
    </source>
</evidence>
<feature type="transmembrane region" description="Helical" evidence="8">
    <location>
        <begin position="187"/>
        <end position="207"/>
    </location>
</feature>
<feature type="transmembrane region" description="Helical" evidence="8">
    <location>
        <begin position="44"/>
        <end position="63"/>
    </location>
</feature>
<dbReference type="GO" id="GO:0044038">
    <property type="term" value="P:cell wall macromolecule biosynthetic process"/>
    <property type="evidence" value="ECO:0007669"/>
    <property type="project" value="TreeGrafter"/>
</dbReference>
<dbReference type="Proteomes" id="UP000644756">
    <property type="component" value="Unassembled WGS sequence"/>
</dbReference>
<keyword evidence="7" id="KW-0460">Magnesium</keyword>
<comment type="caution">
    <text evidence="9">The sequence shown here is derived from an EMBL/GenBank/DDBJ whole genome shotgun (WGS) entry which is preliminary data.</text>
</comment>
<accession>A0A917D1A8</accession>
<keyword evidence="6 8" id="KW-0472">Membrane</keyword>
<dbReference type="GO" id="GO:0046872">
    <property type="term" value="F:metal ion binding"/>
    <property type="evidence" value="ECO:0007669"/>
    <property type="project" value="UniProtKB-KW"/>
</dbReference>
<evidence type="ECO:0000256" key="5">
    <source>
        <dbReference type="ARBA" id="ARBA00022989"/>
    </source>
</evidence>
<evidence type="ECO:0000256" key="3">
    <source>
        <dbReference type="ARBA" id="ARBA00022679"/>
    </source>
</evidence>
<dbReference type="RefSeq" id="WP_188531192.1">
    <property type="nucleotide sequence ID" value="NZ_BMGR01000007.1"/>
</dbReference>
<keyword evidence="7" id="KW-0479">Metal-binding</keyword>
<evidence type="ECO:0000313" key="10">
    <source>
        <dbReference type="Proteomes" id="UP000644756"/>
    </source>
</evidence>
<dbReference type="GO" id="GO:0009103">
    <property type="term" value="P:lipopolysaccharide biosynthetic process"/>
    <property type="evidence" value="ECO:0007669"/>
    <property type="project" value="TreeGrafter"/>
</dbReference>
<dbReference type="GO" id="GO:0005886">
    <property type="term" value="C:plasma membrane"/>
    <property type="evidence" value="ECO:0007669"/>
    <property type="project" value="UniProtKB-SubCell"/>
</dbReference>
<evidence type="ECO:0000256" key="6">
    <source>
        <dbReference type="ARBA" id="ARBA00023136"/>
    </source>
</evidence>
<evidence type="ECO:0000256" key="1">
    <source>
        <dbReference type="ARBA" id="ARBA00004651"/>
    </source>
</evidence>
<dbReference type="Pfam" id="PF00953">
    <property type="entry name" value="Glycos_transf_4"/>
    <property type="match status" value="1"/>
</dbReference>
<feature type="transmembrane region" description="Helical" evidence="8">
    <location>
        <begin position="6"/>
        <end position="24"/>
    </location>
</feature>
<proteinExistence type="predicted"/>
<dbReference type="PANTHER" id="PTHR22926">
    <property type="entry name" value="PHOSPHO-N-ACETYLMURAMOYL-PENTAPEPTIDE-TRANSFERASE"/>
    <property type="match status" value="1"/>
</dbReference>
<feature type="transmembrane region" description="Helical" evidence="8">
    <location>
        <begin position="216"/>
        <end position="234"/>
    </location>
</feature>
<feature type="transmembrane region" description="Helical" evidence="8">
    <location>
        <begin position="240"/>
        <end position="260"/>
    </location>
</feature>
<dbReference type="InterPro" id="IPR018480">
    <property type="entry name" value="PNAcMuramoyl-5peptid_Trfase_CS"/>
</dbReference>
<keyword evidence="2" id="KW-1003">Cell membrane</keyword>
<feature type="transmembrane region" description="Helical" evidence="8">
    <location>
        <begin position="69"/>
        <end position="87"/>
    </location>
</feature>
<feature type="binding site" evidence="7">
    <location>
        <position position="155"/>
    </location>
    <ligand>
        <name>Mg(2+)</name>
        <dbReference type="ChEBI" id="CHEBI:18420"/>
    </ligand>
</feature>
<evidence type="ECO:0000256" key="7">
    <source>
        <dbReference type="PIRSR" id="PIRSR600715-1"/>
    </source>
</evidence>
<dbReference type="InterPro" id="IPR000715">
    <property type="entry name" value="Glycosyl_transferase_4"/>
</dbReference>
<gene>
    <name evidence="9" type="ORF">GCM10010916_22680</name>
</gene>
<keyword evidence="4 8" id="KW-0812">Transmembrane</keyword>
<keyword evidence="5 8" id="KW-1133">Transmembrane helix</keyword>
<comment type="cofactor">
    <cofactor evidence="7">
        <name>Mg(2+)</name>
        <dbReference type="ChEBI" id="CHEBI:18420"/>
    </cofactor>
</comment>
<keyword evidence="10" id="KW-1185">Reference proteome</keyword>
<evidence type="ECO:0000256" key="4">
    <source>
        <dbReference type="ARBA" id="ARBA00022692"/>
    </source>
</evidence>
<protein>
    <submittedName>
        <fullName evidence="9">Undecaprenyl-phosphate alpha-N-acetylglucosaminyl 1-phosphate transferase</fullName>
    </submittedName>
</protein>
<dbReference type="PANTHER" id="PTHR22926:SF3">
    <property type="entry name" value="UNDECAPRENYL-PHOSPHATE ALPHA-N-ACETYLGLUCOSAMINYL 1-PHOSPHATE TRANSFERASE"/>
    <property type="match status" value="1"/>
</dbReference>
<feature type="transmembrane region" description="Helical" evidence="8">
    <location>
        <begin position="163"/>
        <end position="181"/>
    </location>
</feature>